<sequence>MFIIELTYIRPLDEIDFFMKAHLDFLDSQYKQNRFIASGRKVPRTGGIILARADNRETIEQVVALDPFVKNQVARANIIEFNPTMTLAEFDNLKEPPCH</sequence>
<protein>
    <submittedName>
        <fullName evidence="3">YCII-related</fullName>
    </submittedName>
</protein>
<name>Q1K492_DESA6</name>
<dbReference type="OrthoDB" id="9814407at2"/>
<dbReference type="InterPro" id="IPR011008">
    <property type="entry name" value="Dimeric_a/b-barrel"/>
</dbReference>
<dbReference type="SUPFAM" id="SSF54909">
    <property type="entry name" value="Dimeric alpha+beta barrel"/>
    <property type="match status" value="1"/>
</dbReference>
<dbReference type="Gene3D" id="3.30.70.1060">
    <property type="entry name" value="Dimeric alpha+beta barrel"/>
    <property type="match status" value="1"/>
</dbReference>
<evidence type="ECO:0000256" key="1">
    <source>
        <dbReference type="ARBA" id="ARBA00007689"/>
    </source>
</evidence>
<reference evidence="3" key="2">
    <citation type="submission" date="2006-05" db="EMBL/GenBank/DDBJ databases">
        <title>Sequencing of the draft genome and assembly of Desulfuromonas acetoxidans DSM 684.</title>
        <authorList>
            <consortium name="US DOE Joint Genome Institute (JGI-PGF)"/>
            <person name="Copeland A."/>
            <person name="Lucas S."/>
            <person name="Lapidus A."/>
            <person name="Barry K."/>
            <person name="Detter J.C."/>
            <person name="Glavina del Rio T."/>
            <person name="Hammon N."/>
            <person name="Israni S."/>
            <person name="Dalin E."/>
            <person name="Tice H."/>
            <person name="Bruce D."/>
            <person name="Pitluck S."/>
            <person name="Richardson P."/>
        </authorList>
    </citation>
    <scope>NUCLEOTIDE SEQUENCE [LARGE SCALE GENOMIC DNA]</scope>
    <source>
        <strain evidence="3">DSM 684</strain>
    </source>
</reference>
<organism evidence="3 4">
    <name type="scientific">Desulfuromonas acetoxidans (strain DSM 684 / 11070)</name>
    <dbReference type="NCBI Taxonomy" id="281689"/>
    <lineage>
        <taxon>Bacteria</taxon>
        <taxon>Pseudomonadati</taxon>
        <taxon>Thermodesulfobacteriota</taxon>
        <taxon>Desulfuromonadia</taxon>
        <taxon>Desulfuromonadales</taxon>
        <taxon>Desulfuromonadaceae</taxon>
        <taxon>Desulfuromonas</taxon>
    </lineage>
</organism>
<dbReference type="EMBL" id="AAEW02000001">
    <property type="protein sequence ID" value="EAT17211.1"/>
    <property type="molecule type" value="Genomic_DNA"/>
</dbReference>
<comment type="similarity">
    <text evidence="1">Belongs to the YciI family.</text>
</comment>
<evidence type="ECO:0000313" key="3">
    <source>
        <dbReference type="EMBL" id="EAT17211.1"/>
    </source>
</evidence>
<evidence type="ECO:0000259" key="2">
    <source>
        <dbReference type="Pfam" id="PF03795"/>
    </source>
</evidence>
<proteinExistence type="inferred from homology"/>
<dbReference type="AlphaFoldDB" id="Q1K492"/>
<dbReference type="Pfam" id="PF03795">
    <property type="entry name" value="YCII"/>
    <property type="match status" value="1"/>
</dbReference>
<feature type="domain" description="YCII-related" evidence="2">
    <location>
        <begin position="1"/>
        <end position="82"/>
    </location>
</feature>
<dbReference type="Proteomes" id="UP000005695">
    <property type="component" value="Unassembled WGS sequence"/>
</dbReference>
<dbReference type="PANTHER" id="PTHR37828">
    <property type="entry name" value="GSR2449 PROTEIN"/>
    <property type="match status" value="1"/>
</dbReference>
<accession>Q1K492</accession>
<reference evidence="3" key="1">
    <citation type="submission" date="2006-05" db="EMBL/GenBank/DDBJ databases">
        <title>Annotation of the draft genome assembly of Desulfuromonas acetoxidans DSM 684.</title>
        <authorList>
            <consortium name="US DOE Joint Genome Institute (JGI-ORNL)"/>
            <person name="Larimer F."/>
            <person name="Land M."/>
            <person name="Hauser L."/>
        </authorList>
    </citation>
    <scope>NUCLEOTIDE SEQUENCE [LARGE SCALE GENOMIC DNA]</scope>
    <source>
        <strain evidence="3">DSM 684</strain>
    </source>
</reference>
<dbReference type="InterPro" id="IPR005545">
    <property type="entry name" value="YCII"/>
</dbReference>
<gene>
    <name evidence="3" type="ORF">Dace_3077</name>
</gene>
<keyword evidence="4" id="KW-1185">Reference proteome</keyword>
<evidence type="ECO:0000313" key="4">
    <source>
        <dbReference type="Proteomes" id="UP000005695"/>
    </source>
</evidence>
<dbReference type="RefSeq" id="WP_005997434.1">
    <property type="nucleotide sequence ID" value="NZ_AAEW02000001.1"/>
</dbReference>
<dbReference type="PANTHER" id="PTHR37828:SF1">
    <property type="entry name" value="YCII-RELATED DOMAIN-CONTAINING PROTEIN"/>
    <property type="match status" value="1"/>
</dbReference>
<comment type="caution">
    <text evidence="3">The sequence shown here is derived from an EMBL/GenBank/DDBJ whole genome shotgun (WGS) entry which is preliminary data.</text>
</comment>